<name>A0A7C8Z2K9_OPUST</name>
<dbReference type="EMBL" id="GISG01082928">
    <property type="protein sequence ID" value="MBA4632477.1"/>
    <property type="molecule type" value="Transcribed_RNA"/>
</dbReference>
<evidence type="ECO:0000313" key="2">
    <source>
        <dbReference type="EMBL" id="MBA4632477.1"/>
    </source>
</evidence>
<feature type="region of interest" description="Disordered" evidence="1">
    <location>
        <begin position="50"/>
        <end position="75"/>
    </location>
</feature>
<accession>A0A7C8Z2K9</accession>
<feature type="compositionally biased region" description="Polar residues" evidence="1">
    <location>
        <begin position="50"/>
        <end position="61"/>
    </location>
</feature>
<dbReference type="AlphaFoldDB" id="A0A7C8Z2K9"/>
<reference evidence="2" key="2">
    <citation type="submission" date="2020-07" db="EMBL/GenBank/DDBJ databases">
        <authorList>
            <person name="Vera ALvarez R."/>
            <person name="Arias-Moreno D.M."/>
            <person name="Jimenez-Jacinto V."/>
            <person name="Jimenez-Bremont J.F."/>
            <person name="Swaminathan K."/>
            <person name="Moose S.P."/>
            <person name="Guerrero-Gonzalez M.L."/>
            <person name="Marino-Ramirez L."/>
            <person name="Landsman D."/>
            <person name="Rodriguez-Kessler M."/>
            <person name="Delgado-Sanchez P."/>
        </authorList>
    </citation>
    <scope>NUCLEOTIDE SEQUENCE</scope>
    <source>
        <tissue evidence="2">Cladode</tissue>
    </source>
</reference>
<reference evidence="2" key="1">
    <citation type="journal article" date="2013" name="J. Plant Res.">
        <title>Effect of fungi and light on seed germination of three Opuntia species from semiarid lands of central Mexico.</title>
        <authorList>
            <person name="Delgado-Sanchez P."/>
            <person name="Jimenez-Bremont J.F."/>
            <person name="Guerrero-Gonzalez Mde L."/>
            <person name="Flores J."/>
        </authorList>
    </citation>
    <scope>NUCLEOTIDE SEQUENCE</scope>
    <source>
        <tissue evidence="2">Cladode</tissue>
    </source>
</reference>
<sequence length="125" mass="14438">MQIKRYRFSLVLHNLNFGGPDDVFNFSEFHRFKVNKAIVKIFSSQQRITGSKQHAMSGRTSNRTERGGQKNVKKTPSVFHRSIKQNTKLDNFTLVLHNFSFQTKGHASHMSIYSFQFSKGLLNLS</sequence>
<evidence type="ECO:0000256" key="1">
    <source>
        <dbReference type="SAM" id="MobiDB-lite"/>
    </source>
</evidence>
<organism evidence="2">
    <name type="scientific">Opuntia streptacantha</name>
    <name type="common">Prickly pear cactus</name>
    <name type="synonym">Opuntia cardona</name>
    <dbReference type="NCBI Taxonomy" id="393608"/>
    <lineage>
        <taxon>Eukaryota</taxon>
        <taxon>Viridiplantae</taxon>
        <taxon>Streptophyta</taxon>
        <taxon>Embryophyta</taxon>
        <taxon>Tracheophyta</taxon>
        <taxon>Spermatophyta</taxon>
        <taxon>Magnoliopsida</taxon>
        <taxon>eudicotyledons</taxon>
        <taxon>Gunneridae</taxon>
        <taxon>Pentapetalae</taxon>
        <taxon>Caryophyllales</taxon>
        <taxon>Cactineae</taxon>
        <taxon>Cactaceae</taxon>
        <taxon>Opuntioideae</taxon>
        <taxon>Opuntia</taxon>
    </lineage>
</organism>
<proteinExistence type="predicted"/>
<protein>
    <submittedName>
        <fullName evidence="2">Uncharacterized protein</fullName>
    </submittedName>
</protein>